<dbReference type="SUPFAM" id="SSF56112">
    <property type="entry name" value="Protein kinase-like (PK-like)"/>
    <property type="match status" value="1"/>
</dbReference>
<dbReference type="PROSITE" id="PS00108">
    <property type="entry name" value="PROTEIN_KINASE_ST"/>
    <property type="match status" value="1"/>
</dbReference>
<accession>A0ABY4Y678</accession>
<evidence type="ECO:0000313" key="1">
    <source>
        <dbReference type="EMBL" id="USQ12740.1"/>
    </source>
</evidence>
<dbReference type="EMBL" id="CP071527">
    <property type="protein sequence ID" value="USQ12740.1"/>
    <property type="molecule type" value="Genomic_DNA"/>
</dbReference>
<dbReference type="Proteomes" id="UP001057474">
    <property type="component" value="Chromosome"/>
</dbReference>
<name>A0ABY4Y678_9GAMM</name>
<sequence>MMLPLLKQQSSSPFSTTRSQIKQVNALVRKINKYQQKNLPLNALHYVDKLITYIQQLNSEHKIKPAIKEWAEQNSLDECQKNLMNESKKRELQEKVKALSVEAKLPSIYNVEHSPSSYPELIGNKLKKIDEKLQFQSLNAENNPAIVVTNPEANITFIVRYFRMLNTGGGKHISPKEIREQCSKDMPQIPAPLAMERIAKEGNDELYFEYSQFYPEGNLKDHFARLREQKEQGTINELTFDKALLDCSRQLMEFLVSLNERKIWYTDMKPSNILLSEGKIILSDIKGLLASQSDKVTSNRINATKGYHSSNVFFNDHYVNLELLQCQTIAATLYQLACGELPESNGGINSWENTYDFSHPAFQSEQGKFIKSIIELFSAHIPLPMEKALARVNEQLEQLTQVGNHSPQNEINEDSEEHMELKLHEKHGQKYMKL</sequence>
<organism evidence="1 2">
    <name type="scientific">Legionella lytica</name>
    <dbReference type="NCBI Taxonomy" id="96232"/>
    <lineage>
        <taxon>Bacteria</taxon>
        <taxon>Pseudomonadati</taxon>
        <taxon>Pseudomonadota</taxon>
        <taxon>Gammaproteobacteria</taxon>
        <taxon>Legionellales</taxon>
        <taxon>Legionellaceae</taxon>
        <taxon>Legionella</taxon>
    </lineage>
</organism>
<dbReference type="Gene3D" id="1.10.510.10">
    <property type="entry name" value="Transferase(Phosphotransferase) domain 1"/>
    <property type="match status" value="1"/>
</dbReference>
<proteinExistence type="predicted"/>
<evidence type="ECO:0000313" key="2">
    <source>
        <dbReference type="Proteomes" id="UP001057474"/>
    </source>
</evidence>
<keyword evidence="2" id="KW-1185">Reference proteome</keyword>
<dbReference type="InterPro" id="IPR011009">
    <property type="entry name" value="Kinase-like_dom_sf"/>
</dbReference>
<gene>
    <name evidence="1" type="ORF">J2N86_08455</name>
</gene>
<dbReference type="InterPro" id="IPR008271">
    <property type="entry name" value="Ser/Thr_kinase_AS"/>
</dbReference>
<evidence type="ECO:0008006" key="3">
    <source>
        <dbReference type="Google" id="ProtNLM"/>
    </source>
</evidence>
<dbReference type="RefSeq" id="WP_252578952.1">
    <property type="nucleotide sequence ID" value="NZ_CP071527.1"/>
</dbReference>
<reference evidence="1" key="1">
    <citation type="submission" date="2021-03" db="EMBL/GenBank/DDBJ databases">
        <title>Legionella lytica PCM 2298.</title>
        <authorList>
            <person name="Koper P."/>
        </authorList>
    </citation>
    <scope>NUCLEOTIDE SEQUENCE</scope>
    <source>
        <strain evidence="1">PCM 2298</strain>
    </source>
</reference>
<protein>
    <recommendedName>
        <fullName evidence="3">Non-specific serine/threonine protein kinase</fullName>
    </recommendedName>
</protein>